<dbReference type="GO" id="GO:0003677">
    <property type="term" value="F:DNA binding"/>
    <property type="evidence" value="ECO:0007669"/>
    <property type="project" value="InterPro"/>
</dbReference>
<dbReference type="CDD" id="cd22359">
    <property type="entry name" value="SfsA-like_bacterial"/>
    <property type="match status" value="1"/>
</dbReference>
<dbReference type="STRING" id="505317.OA57_09535"/>
<feature type="domain" description="Sugar fermentation stimulation protein C-terminal" evidence="2">
    <location>
        <begin position="83"/>
        <end position="221"/>
    </location>
</feature>
<keyword evidence="5" id="KW-1185">Reference proteome</keyword>
<dbReference type="PANTHER" id="PTHR30545">
    <property type="entry name" value="SUGAR FERMENTATION STIMULATION PROTEIN A"/>
    <property type="match status" value="1"/>
</dbReference>
<dbReference type="NCBIfam" id="TIGR00230">
    <property type="entry name" value="sfsA"/>
    <property type="match status" value="1"/>
</dbReference>
<dbReference type="InterPro" id="IPR040452">
    <property type="entry name" value="SfsA_C"/>
</dbReference>
<comment type="caution">
    <text evidence="4">The sequence shown here is derived from an EMBL/GenBank/DDBJ whole genome shotgun (WGS) entry which is preliminary data.</text>
</comment>
<accession>A0A0A3AKL1</accession>
<dbReference type="Gene3D" id="2.40.50.580">
    <property type="match status" value="1"/>
</dbReference>
<evidence type="ECO:0000259" key="3">
    <source>
        <dbReference type="Pfam" id="PF17746"/>
    </source>
</evidence>
<evidence type="ECO:0000313" key="4">
    <source>
        <dbReference type="EMBL" id="KGQ69866.1"/>
    </source>
</evidence>
<dbReference type="AlphaFoldDB" id="A0A0A3AKL1"/>
<dbReference type="OrthoDB" id="9802365at2"/>
<dbReference type="InterPro" id="IPR005224">
    <property type="entry name" value="SfsA"/>
</dbReference>
<dbReference type="RefSeq" id="WP_034616888.1">
    <property type="nucleotide sequence ID" value="NZ_JSUM01000014.1"/>
</dbReference>
<sequence length="239" mass="26816">MQLPLLQSAVLLRRYKRFLSDIELPNGEIITIHCANTGAMTGCGEAGDTVWYSTSDNLKRKYPHSWELTEKPNGDLVCVNTIRANQVVQEALQQQRIAELADYQTILPEVKYGAENSRIDFLLQQTALADCYVEVKSTTLMESAVGMFPDAKTERGQKHLRELMQIKRQGKHAVIFFAALHSGIQAFRVAGQIDPTYADLLRQAQQCGVQVLSYACVFHKEQGVPSALELTHRIPLIDK</sequence>
<organism evidence="4 5">
    <name type="scientific">Chelonobacter oris</name>
    <dbReference type="NCBI Taxonomy" id="505317"/>
    <lineage>
        <taxon>Bacteria</taxon>
        <taxon>Pseudomonadati</taxon>
        <taxon>Pseudomonadota</taxon>
        <taxon>Gammaproteobacteria</taxon>
        <taxon>Pasteurellales</taxon>
        <taxon>Pasteurellaceae</taxon>
        <taxon>Chelonobacter</taxon>
    </lineage>
</organism>
<name>A0A0A3AKL1_9PAST</name>
<dbReference type="FunFam" id="2.40.50.580:FF:000001">
    <property type="entry name" value="Sugar fermentation stimulation protein A"/>
    <property type="match status" value="1"/>
</dbReference>
<dbReference type="Pfam" id="PF17746">
    <property type="entry name" value="SfsA_N"/>
    <property type="match status" value="1"/>
</dbReference>
<dbReference type="InterPro" id="IPR041465">
    <property type="entry name" value="SfsA_N"/>
</dbReference>
<evidence type="ECO:0000259" key="2">
    <source>
        <dbReference type="Pfam" id="PF03749"/>
    </source>
</evidence>
<evidence type="ECO:0000256" key="1">
    <source>
        <dbReference type="HAMAP-Rule" id="MF_00095"/>
    </source>
</evidence>
<evidence type="ECO:0000313" key="5">
    <source>
        <dbReference type="Proteomes" id="UP000030380"/>
    </source>
</evidence>
<reference evidence="4 5" key="1">
    <citation type="submission" date="2014-11" db="EMBL/GenBank/DDBJ databases">
        <title>Draft genome sequence of Chelonobacter oris 1662T, associated with respiratory disease in Hermann's Tortoises.</title>
        <authorList>
            <person name="Kudirkiene E."/>
            <person name="Hansen M.J."/>
            <person name="Bojesen A.M."/>
        </authorList>
    </citation>
    <scope>NUCLEOTIDE SEQUENCE [LARGE SCALE GENOMIC DNA]</scope>
    <source>
        <strain evidence="4 5">1662</strain>
    </source>
</reference>
<comment type="similarity">
    <text evidence="1">Belongs to the SfsA family.</text>
</comment>
<feature type="domain" description="SfsA N-terminal OB" evidence="3">
    <location>
        <begin position="12"/>
        <end position="79"/>
    </location>
</feature>
<dbReference type="FunFam" id="3.40.1350.60:FF:000001">
    <property type="entry name" value="Sugar fermentation stimulation protein A"/>
    <property type="match status" value="1"/>
</dbReference>
<proteinExistence type="inferred from homology"/>
<dbReference type="EMBL" id="JSUM01000014">
    <property type="protein sequence ID" value="KGQ69866.1"/>
    <property type="molecule type" value="Genomic_DNA"/>
</dbReference>
<dbReference type="PANTHER" id="PTHR30545:SF2">
    <property type="entry name" value="SUGAR FERMENTATION STIMULATION PROTEIN A"/>
    <property type="match status" value="1"/>
</dbReference>
<protein>
    <recommendedName>
        <fullName evidence="1">Sugar fermentation stimulation protein homolog</fullName>
    </recommendedName>
</protein>
<gene>
    <name evidence="1" type="primary">sfsA</name>
    <name evidence="4" type="ORF">OA57_09535</name>
</gene>
<dbReference type="HAMAP" id="MF_00095">
    <property type="entry name" value="SfsA"/>
    <property type="match status" value="1"/>
</dbReference>
<dbReference type="Pfam" id="PF03749">
    <property type="entry name" value="SfsA"/>
    <property type="match status" value="1"/>
</dbReference>
<dbReference type="Gene3D" id="3.40.1350.60">
    <property type="match status" value="1"/>
</dbReference>
<dbReference type="Proteomes" id="UP000030380">
    <property type="component" value="Unassembled WGS sequence"/>
</dbReference>